<dbReference type="RefSeq" id="WP_204918807.1">
    <property type="nucleotide sequence ID" value="NZ_BAAAQP010000003.1"/>
</dbReference>
<dbReference type="Proteomes" id="UP000704762">
    <property type="component" value="Unassembled WGS sequence"/>
</dbReference>
<dbReference type="GO" id="GO:0051213">
    <property type="term" value="F:dioxygenase activity"/>
    <property type="evidence" value="ECO:0007669"/>
    <property type="project" value="UniProtKB-KW"/>
</dbReference>
<keyword evidence="3" id="KW-0274">FAD</keyword>
<evidence type="ECO:0000256" key="4">
    <source>
        <dbReference type="ARBA" id="ARBA00023002"/>
    </source>
</evidence>
<evidence type="ECO:0000256" key="2">
    <source>
        <dbReference type="ARBA" id="ARBA00022630"/>
    </source>
</evidence>
<comment type="caution">
    <text evidence="6">The sequence shown here is derived from an EMBL/GenBank/DDBJ whole genome shotgun (WGS) entry which is preliminary data.</text>
</comment>
<evidence type="ECO:0000313" key="6">
    <source>
        <dbReference type="EMBL" id="MBM7799812.1"/>
    </source>
</evidence>
<evidence type="ECO:0000259" key="5">
    <source>
        <dbReference type="Pfam" id="PF07992"/>
    </source>
</evidence>
<gene>
    <name evidence="6" type="ORF">JOE57_002733</name>
</gene>
<accession>A0ABS2RMJ6</accession>
<dbReference type="EC" id="1.18.1.3" evidence="6"/>
<dbReference type="PRINTS" id="PR00368">
    <property type="entry name" value="FADPNR"/>
</dbReference>
<proteinExistence type="predicted"/>
<dbReference type="PANTHER" id="PTHR43557">
    <property type="entry name" value="APOPTOSIS-INDUCING FACTOR 1"/>
    <property type="match status" value="1"/>
</dbReference>
<dbReference type="PANTHER" id="PTHR43557:SF2">
    <property type="entry name" value="RIESKE DOMAIN-CONTAINING PROTEIN-RELATED"/>
    <property type="match status" value="1"/>
</dbReference>
<dbReference type="SUPFAM" id="SSF55424">
    <property type="entry name" value="FAD/NAD-linked reductases, dimerisation (C-terminal) domain"/>
    <property type="match status" value="1"/>
</dbReference>
<dbReference type="Gene3D" id="3.50.50.60">
    <property type="entry name" value="FAD/NAD(P)-binding domain"/>
    <property type="match status" value="2"/>
</dbReference>
<keyword evidence="6" id="KW-0223">Dioxygenase</keyword>
<dbReference type="InterPro" id="IPR050446">
    <property type="entry name" value="FAD-oxidoreductase/Apoptosis"/>
</dbReference>
<dbReference type="InterPro" id="IPR016156">
    <property type="entry name" value="FAD/NAD-linked_Rdtase_dimer_sf"/>
</dbReference>
<dbReference type="InterPro" id="IPR023753">
    <property type="entry name" value="FAD/NAD-binding_dom"/>
</dbReference>
<keyword evidence="2" id="KW-0285">Flavoprotein</keyword>
<protein>
    <submittedName>
        <fullName evidence="6">3-phenylpropionate/trans-cinnamate dioxygenase ferredoxin reductase subunit</fullName>
        <ecNumber evidence="6">1.18.1.3</ecNumber>
    </submittedName>
</protein>
<evidence type="ECO:0000256" key="3">
    <source>
        <dbReference type="ARBA" id="ARBA00022827"/>
    </source>
</evidence>
<organism evidence="6 7">
    <name type="scientific">Microlunatus panaciterrae</name>
    <dbReference type="NCBI Taxonomy" id="400768"/>
    <lineage>
        <taxon>Bacteria</taxon>
        <taxon>Bacillati</taxon>
        <taxon>Actinomycetota</taxon>
        <taxon>Actinomycetes</taxon>
        <taxon>Propionibacteriales</taxon>
        <taxon>Propionibacteriaceae</taxon>
        <taxon>Microlunatus</taxon>
    </lineage>
</organism>
<sequence>MTSEQQTYLIVGGGLAAAKAAEAIRDRDTDGKIILVTTESELPYERPVLSKGYLLGSEERASAFVHDQQWYDEAGIEIRLGTTATAIDRAKHEVELDSGERLGYDKLLLATGSEPRRLNVPGADAAGVHYLRTIGDADAIKAVLESGVPLVVVGGGWIGLEVAAAAREHDLAVTVLELDELPLIAPLGREVAQVFADLHTEHGVRLLTHTGLKSIETADGRVTAVITAGHERIEAGAVVVGVGVAPRIELAKAAGLETDRGVLVDASLRSSDPDIFAAGDIAELDHPLMGKRVRVEHWAFANDSGPVAGQAMAGAEARFDSLPYFFTDQYDLGMEYIGLAGPGEADRVELVGDVPGRAFQAFWKSGDRVLAGMHVNLWDDGIDPIKQRVLDGLKS</sequence>
<dbReference type="InterPro" id="IPR036188">
    <property type="entry name" value="FAD/NAD-bd_sf"/>
</dbReference>
<name>A0ABS2RMJ6_9ACTN</name>
<dbReference type="EMBL" id="JAFBCF010000001">
    <property type="protein sequence ID" value="MBM7799812.1"/>
    <property type="molecule type" value="Genomic_DNA"/>
</dbReference>
<dbReference type="PRINTS" id="PR00411">
    <property type="entry name" value="PNDRDTASEI"/>
</dbReference>
<dbReference type="Gene3D" id="3.30.390.30">
    <property type="match status" value="1"/>
</dbReference>
<comment type="cofactor">
    <cofactor evidence="1">
        <name>FAD</name>
        <dbReference type="ChEBI" id="CHEBI:57692"/>
    </cofactor>
</comment>
<reference evidence="6 7" key="1">
    <citation type="submission" date="2021-01" db="EMBL/GenBank/DDBJ databases">
        <title>Sequencing the genomes of 1000 actinobacteria strains.</title>
        <authorList>
            <person name="Klenk H.-P."/>
        </authorList>
    </citation>
    <scope>NUCLEOTIDE SEQUENCE [LARGE SCALE GENOMIC DNA]</scope>
    <source>
        <strain evidence="6 7">DSM 18662</strain>
    </source>
</reference>
<dbReference type="Pfam" id="PF07992">
    <property type="entry name" value="Pyr_redox_2"/>
    <property type="match status" value="1"/>
</dbReference>
<keyword evidence="7" id="KW-1185">Reference proteome</keyword>
<evidence type="ECO:0000256" key="1">
    <source>
        <dbReference type="ARBA" id="ARBA00001974"/>
    </source>
</evidence>
<feature type="domain" description="FAD/NAD(P)-binding" evidence="5">
    <location>
        <begin position="8"/>
        <end position="304"/>
    </location>
</feature>
<dbReference type="GO" id="GO:0008860">
    <property type="term" value="F:ferredoxin-NAD+ reductase activity"/>
    <property type="evidence" value="ECO:0007669"/>
    <property type="project" value="UniProtKB-EC"/>
</dbReference>
<dbReference type="SUPFAM" id="SSF51905">
    <property type="entry name" value="FAD/NAD(P)-binding domain"/>
    <property type="match status" value="2"/>
</dbReference>
<evidence type="ECO:0000313" key="7">
    <source>
        <dbReference type="Proteomes" id="UP000704762"/>
    </source>
</evidence>
<keyword evidence="4 6" id="KW-0560">Oxidoreductase</keyword>